<evidence type="ECO:0000313" key="6">
    <source>
        <dbReference type="EMBL" id="QRK25920.1"/>
    </source>
</evidence>
<keyword evidence="2 4" id="KW-0689">Ribosomal protein</keyword>
<dbReference type="PROSITE" id="PS00525">
    <property type="entry name" value="RIBOSOMAL_L6_1"/>
    <property type="match status" value="1"/>
</dbReference>
<dbReference type="GO" id="GO:0003735">
    <property type="term" value="F:structural constituent of ribosome"/>
    <property type="evidence" value="ECO:0007669"/>
    <property type="project" value="InterPro"/>
</dbReference>
<dbReference type="Gene3D" id="3.90.930.12">
    <property type="entry name" value="Ribosomal protein L6, alpha-beta domain"/>
    <property type="match status" value="1"/>
</dbReference>
<dbReference type="RefSeq" id="YP_010164017.1">
    <property type="nucleotide sequence ID" value="NC_057471.1"/>
</dbReference>
<dbReference type="GO" id="GO:1990904">
    <property type="term" value="C:ribonucleoprotein complex"/>
    <property type="evidence" value="ECO:0007669"/>
    <property type="project" value="UniProtKB-KW"/>
</dbReference>
<dbReference type="EMBL" id="MW387419">
    <property type="protein sequence ID" value="QRK25920.1"/>
    <property type="molecule type" value="Genomic_DNA"/>
</dbReference>
<gene>
    <name evidence="6" type="primary">rpl6</name>
</gene>
<dbReference type="InterPro" id="IPR002358">
    <property type="entry name" value="Ribosomal_uL6_CS"/>
</dbReference>
<dbReference type="InterPro" id="IPR000702">
    <property type="entry name" value="Ribosomal_uL6-like"/>
</dbReference>
<dbReference type="GO" id="GO:0019843">
    <property type="term" value="F:rRNA binding"/>
    <property type="evidence" value="ECO:0007669"/>
    <property type="project" value="InterPro"/>
</dbReference>
<dbReference type="GO" id="GO:0002181">
    <property type="term" value="P:cytoplasmic translation"/>
    <property type="evidence" value="ECO:0007669"/>
    <property type="project" value="TreeGrafter"/>
</dbReference>
<geneLocation type="mitochondrion" evidence="6"/>
<keyword evidence="3 4" id="KW-0687">Ribonucleoprotein</keyword>
<dbReference type="Pfam" id="PF00347">
    <property type="entry name" value="Ribosomal_L6"/>
    <property type="match status" value="1"/>
</dbReference>
<comment type="similarity">
    <text evidence="1 4">Belongs to the universal ribosomal protein uL6 family.</text>
</comment>
<reference evidence="6" key="1">
    <citation type="journal article" date="2021" name="Mitochondrial DNA Part B Resour">
        <title>Complete mitochondrial genome of the harmful algal bloom species Thalassiosira nordenskioeldii (Mediophyceae, Bacillariophyta) from the east China sea.</title>
        <authorList>
            <person name="Liu K."/>
            <person name="Liu S."/>
            <person name="Chen Y."/>
            <person name="Liu F."/>
            <person name="Chen N."/>
        </authorList>
    </citation>
    <scope>NUCLEOTIDE SEQUENCE</scope>
    <source>
        <strain evidence="6">CNS00052</strain>
    </source>
</reference>
<evidence type="ECO:0000256" key="2">
    <source>
        <dbReference type="ARBA" id="ARBA00022980"/>
    </source>
</evidence>
<organism evidence="6">
    <name type="scientific">Thalassiosira nordenskioeldii</name>
    <name type="common">Marine diatom</name>
    <dbReference type="NCBI Taxonomy" id="83372"/>
    <lineage>
        <taxon>Eukaryota</taxon>
        <taxon>Sar</taxon>
        <taxon>Stramenopiles</taxon>
        <taxon>Ochrophyta</taxon>
        <taxon>Bacillariophyta</taxon>
        <taxon>Coscinodiscophyceae</taxon>
        <taxon>Thalassiosirophycidae</taxon>
        <taxon>Thalassiosirales</taxon>
        <taxon>Thalassiosiraceae</taxon>
        <taxon>Thalassiosira</taxon>
    </lineage>
</organism>
<evidence type="ECO:0000256" key="1">
    <source>
        <dbReference type="ARBA" id="ARBA00009356"/>
    </source>
</evidence>
<dbReference type="InterPro" id="IPR036789">
    <property type="entry name" value="Ribosomal_uL6-like_a/b-dom_sf"/>
</dbReference>
<proteinExistence type="inferred from homology"/>
<protein>
    <submittedName>
        <fullName evidence="6">Ribosomal protein L6</fullName>
    </submittedName>
</protein>
<dbReference type="GO" id="GO:0005840">
    <property type="term" value="C:ribosome"/>
    <property type="evidence" value="ECO:0007669"/>
    <property type="project" value="UniProtKB-KW"/>
</dbReference>
<sequence length="191" mass="21981">MNYTTKRHIIKIPKNVATYYCDIARIVIFANSSTQKALTLKTKLVIDKKKRMVKVTREPFLNISNNEKKKLKVMQGTQVSLLKQMLLDISLFFCKKLKLVGVGFRVSTLKIFHLDVLHFKLGYSHSVYFKIPKNLRVFCLKSNKLFILGQSHSLVSQISGLIRSYKAPEPYKGKGILYATEKIQLKEGKKI</sequence>
<feature type="domain" description="Large ribosomal subunit protein uL6 alpha-beta" evidence="5">
    <location>
        <begin position="101"/>
        <end position="178"/>
    </location>
</feature>
<dbReference type="AlphaFoldDB" id="A0A891GUB9"/>
<accession>A0A891GUB9</accession>
<dbReference type="InterPro" id="IPR020040">
    <property type="entry name" value="Ribosomal_uL6_a/b-dom"/>
</dbReference>
<dbReference type="InterPro" id="IPR019906">
    <property type="entry name" value="Ribosomal_uL6_bac-type"/>
</dbReference>
<evidence type="ECO:0000259" key="5">
    <source>
        <dbReference type="Pfam" id="PF00347"/>
    </source>
</evidence>
<dbReference type="PIRSF" id="PIRSF002162">
    <property type="entry name" value="Ribosomal_L6"/>
    <property type="match status" value="1"/>
</dbReference>
<keyword evidence="6" id="KW-0496">Mitochondrion</keyword>
<evidence type="ECO:0000256" key="3">
    <source>
        <dbReference type="ARBA" id="ARBA00023274"/>
    </source>
</evidence>
<dbReference type="PANTHER" id="PTHR11655">
    <property type="entry name" value="60S/50S RIBOSOMAL PROTEIN L6/L9"/>
    <property type="match status" value="1"/>
</dbReference>
<dbReference type="GeneID" id="67267257"/>
<dbReference type="PRINTS" id="PR00059">
    <property type="entry name" value="RIBOSOMALL6"/>
</dbReference>
<dbReference type="PANTHER" id="PTHR11655:SF14">
    <property type="entry name" value="LARGE RIBOSOMAL SUBUNIT PROTEIN UL6M"/>
    <property type="match status" value="1"/>
</dbReference>
<dbReference type="SUPFAM" id="SSF56053">
    <property type="entry name" value="Ribosomal protein L6"/>
    <property type="match status" value="1"/>
</dbReference>
<name>A0A891GUB9_THANO</name>
<evidence type="ECO:0000256" key="4">
    <source>
        <dbReference type="RuleBase" id="RU003869"/>
    </source>
</evidence>